<dbReference type="InterPro" id="IPR001460">
    <property type="entry name" value="PCN-bd_Tpept"/>
</dbReference>
<keyword evidence="10" id="KW-0121">Carboxypeptidase</keyword>
<evidence type="ECO:0000256" key="17">
    <source>
        <dbReference type="ARBA" id="ARBA00022968"/>
    </source>
</evidence>
<comment type="pathway">
    <text evidence="3">Cell wall biogenesis; peptidoglycan biosynthesis.</text>
</comment>
<evidence type="ECO:0000256" key="6">
    <source>
        <dbReference type="ARBA" id="ARBA00012448"/>
    </source>
</evidence>
<accession>A0A2Z2NIH5</accession>
<dbReference type="GO" id="GO:0006508">
    <property type="term" value="P:proteolysis"/>
    <property type="evidence" value="ECO:0007669"/>
    <property type="project" value="UniProtKB-KW"/>
</dbReference>
<dbReference type="SUPFAM" id="SSF56601">
    <property type="entry name" value="beta-lactamase/transpeptidase-like"/>
    <property type="match status" value="1"/>
</dbReference>
<keyword evidence="33" id="KW-1185">Reference proteome</keyword>
<evidence type="ECO:0000256" key="9">
    <source>
        <dbReference type="ARBA" id="ARBA00022519"/>
    </source>
</evidence>
<dbReference type="KEGG" id="gai:IMCC3135_05115"/>
<dbReference type="InterPro" id="IPR023346">
    <property type="entry name" value="Lysozyme-like_dom_sf"/>
</dbReference>
<evidence type="ECO:0000256" key="14">
    <source>
        <dbReference type="ARBA" id="ARBA00022692"/>
    </source>
</evidence>
<comment type="catalytic activity">
    <reaction evidence="24">
        <text>Preferential cleavage: (Ac)2-L-Lys-D-Ala-|-D-Ala. Also transpeptidation of peptidyl-alanyl moieties that are N-acyl substituents of D-alanine.</text>
        <dbReference type="EC" id="3.4.16.4"/>
    </reaction>
</comment>
<keyword evidence="8" id="KW-1003">Cell membrane</keyword>
<dbReference type="EC" id="3.4.16.4" evidence="6"/>
<feature type="domain" description="Glycosyl transferase family 51" evidence="30">
    <location>
        <begin position="36"/>
        <end position="210"/>
    </location>
</feature>
<comment type="similarity">
    <text evidence="4">In the C-terminal section; belongs to the transpeptidase family.</text>
</comment>
<evidence type="ECO:0000256" key="1">
    <source>
        <dbReference type="ARBA" id="ARBA00002624"/>
    </source>
</evidence>
<dbReference type="UniPathway" id="UPA00219"/>
<evidence type="ECO:0000256" key="11">
    <source>
        <dbReference type="ARBA" id="ARBA00022670"/>
    </source>
</evidence>
<evidence type="ECO:0000256" key="18">
    <source>
        <dbReference type="ARBA" id="ARBA00022984"/>
    </source>
</evidence>
<dbReference type="GO" id="GO:0046677">
    <property type="term" value="P:response to antibiotic"/>
    <property type="evidence" value="ECO:0007669"/>
    <property type="project" value="UniProtKB-KW"/>
</dbReference>
<dbReference type="GO" id="GO:0030288">
    <property type="term" value="C:outer membrane-bounded periplasmic space"/>
    <property type="evidence" value="ECO:0007669"/>
    <property type="project" value="TreeGrafter"/>
</dbReference>
<gene>
    <name evidence="32" type="primary">mrcA</name>
    <name evidence="32" type="ORF">IMCC3135_05115</name>
</gene>
<evidence type="ECO:0000259" key="31">
    <source>
        <dbReference type="Pfam" id="PF17092"/>
    </source>
</evidence>
<keyword evidence="15" id="KW-0378">Hydrolase</keyword>
<comment type="function">
    <text evidence="1">Cell wall formation. Synthesis of cross-linked peptidoglycan from the lipid intermediates. The enzyme has a penicillin-insensitive transglycosylase N-terminal domain (formation of linear glycan strands) and a penicillin-sensitive transpeptidase C-terminal domain (cross-linking of the peptide subunits).</text>
</comment>
<dbReference type="EMBL" id="CP018632">
    <property type="protein sequence ID" value="ASJ71136.1"/>
    <property type="molecule type" value="Genomic_DNA"/>
</dbReference>
<dbReference type="InterPro" id="IPR050396">
    <property type="entry name" value="Glycosyltr_51/Transpeptidase"/>
</dbReference>
<dbReference type="FunFam" id="1.10.3810.10:FF:000003">
    <property type="entry name" value="Penicillin-binding protein 1a"/>
    <property type="match status" value="1"/>
</dbReference>
<dbReference type="Gene3D" id="3.40.710.10">
    <property type="entry name" value="DD-peptidase/beta-lactamase superfamily"/>
    <property type="match status" value="2"/>
</dbReference>
<keyword evidence="16" id="KW-0133">Cell shape</keyword>
<keyword evidence="11" id="KW-0645">Protease</keyword>
<dbReference type="SUPFAM" id="SSF53955">
    <property type="entry name" value="Lysozyme-like"/>
    <property type="match status" value="1"/>
</dbReference>
<keyword evidence="14" id="KW-0812">Transmembrane</keyword>
<dbReference type="InterPro" id="IPR001264">
    <property type="entry name" value="Glyco_trans_51"/>
</dbReference>
<proteinExistence type="inferred from homology"/>
<dbReference type="GO" id="GO:0009252">
    <property type="term" value="P:peptidoglycan biosynthetic process"/>
    <property type="evidence" value="ECO:0007669"/>
    <property type="project" value="UniProtKB-UniPathway"/>
</dbReference>
<feature type="region of interest" description="Disordered" evidence="28">
    <location>
        <begin position="805"/>
        <end position="837"/>
    </location>
</feature>
<keyword evidence="23" id="KW-0961">Cell wall biogenesis/degradation</keyword>
<dbReference type="Proteomes" id="UP000250079">
    <property type="component" value="Chromosome"/>
</dbReference>
<comment type="similarity">
    <text evidence="5">In the N-terminal section; belongs to the glycosyltransferase 51 family.</text>
</comment>
<comment type="catalytic activity">
    <reaction evidence="26">
        <text>[GlcNAc-(1-&gt;4)-Mur2Ac(oyl-L-Ala-gamma-D-Glu-L-Lys-D-Ala-D-Ala)](n)-di-trans,octa-cis-undecaprenyl diphosphate + beta-D-GlcNAc-(1-&gt;4)-Mur2Ac(oyl-L-Ala-gamma-D-Glu-L-Lys-D-Ala-D-Ala)-di-trans,octa-cis-undecaprenyl diphosphate = [GlcNAc-(1-&gt;4)-Mur2Ac(oyl-L-Ala-gamma-D-Glu-L-Lys-D-Ala-D-Ala)](n+1)-di-trans,octa-cis-undecaprenyl diphosphate + di-trans,octa-cis-undecaprenyl diphosphate + H(+)</text>
        <dbReference type="Rhea" id="RHEA:23708"/>
        <dbReference type="Rhea" id="RHEA-COMP:9602"/>
        <dbReference type="Rhea" id="RHEA-COMP:9603"/>
        <dbReference type="ChEBI" id="CHEBI:15378"/>
        <dbReference type="ChEBI" id="CHEBI:58405"/>
        <dbReference type="ChEBI" id="CHEBI:60033"/>
        <dbReference type="ChEBI" id="CHEBI:78435"/>
        <dbReference type="EC" id="2.4.99.28"/>
    </reaction>
</comment>
<dbReference type="Pfam" id="PF00912">
    <property type="entry name" value="Transgly"/>
    <property type="match status" value="1"/>
</dbReference>
<keyword evidence="12" id="KW-0328">Glycosyltransferase</keyword>
<keyword evidence="18" id="KW-0573">Peptidoglycan synthesis</keyword>
<evidence type="ECO:0000256" key="28">
    <source>
        <dbReference type="SAM" id="MobiDB-lite"/>
    </source>
</evidence>
<evidence type="ECO:0000256" key="26">
    <source>
        <dbReference type="ARBA" id="ARBA00049902"/>
    </source>
</evidence>
<evidence type="ECO:0000256" key="25">
    <source>
        <dbReference type="ARBA" id="ARBA00044770"/>
    </source>
</evidence>
<protein>
    <recommendedName>
        <fullName evidence="7">Penicillin-binding protein 1A</fullName>
        <ecNumber evidence="25">2.4.99.28</ecNumber>
        <ecNumber evidence="6">3.4.16.4</ecNumber>
    </recommendedName>
</protein>
<evidence type="ECO:0000256" key="23">
    <source>
        <dbReference type="ARBA" id="ARBA00023316"/>
    </source>
</evidence>
<keyword evidence="22" id="KW-0511">Multifunctional enzyme</keyword>
<evidence type="ECO:0000256" key="12">
    <source>
        <dbReference type="ARBA" id="ARBA00022676"/>
    </source>
</evidence>
<dbReference type="GO" id="GO:0071555">
    <property type="term" value="P:cell wall organization"/>
    <property type="evidence" value="ECO:0007669"/>
    <property type="project" value="UniProtKB-KW"/>
</dbReference>
<evidence type="ECO:0000256" key="2">
    <source>
        <dbReference type="ARBA" id="ARBA00004249"/>
    </source>
</evidence>
<evidence type="ECO:0000256" key="24">
    <source>
        <dbReference type="ARBA" id="ARBA00034000"/>
    </source>
</evidence>
<name>A0A2Z2NIH5_9GAMM</name>
<dbReference type="GO" id="GO:0009002">
    <property type="term" value="F:serine-type D-Ala-D-Ala carboxypeptidase activity"/>
    <property type="evidence" value="ECO:0007669"/>
    <property type="project" value="UniProtKB-EC"/>
</dbReference>
<dbReference type="InterPro" id="IPR036950">
    <property type="entry name" value="PBP_transglycosylase"/>
</dbReference>
<feature type="domain" description="Penicillin-binding protein transpeptidase" evidence="29">
    <location>
        <begin position="659"/>
        <end position="719"/>
    </location>
</feature>
<evidence type="ECO:0000256" key="16">
    <source>
        <dbReference type="ARBA" id="ARBA00022960"/>
    </source>
</evidence>
<dbReference type="Gene3D" id="1.10.3810.10">
    <property type="entry name" value="Biosynthetic peptidoglycan transglycosylase-like"/>
    <property type="match status" value="1"/>
</dbReference>
<dbReference type="EC" id="2.4.99.28" evidence="25"/>
<evidence type="ECO:0000256" key="27">
    <source>
        <dbReference type="ARBA" id="ARBA00060592"/>
    </source>
</evidence>
<evidence type="ECO:0000256" key="10">
    <source>
        <dbReference type="ARBA" id="ARBA00022645"/>
    </source>
</evidence>
<organism evidence="32 33">
    <name type="scientific">Granulosicoccus antarcticus IMCC3135</name>
    <dbReference type="NCBI Taxonomy" id="1192854"/>
    <lineage>
        <taxon>Bacteria</taxon>
        <taxon>Pseudomonadati</taxon>
        <taxon>Pseudomonadota</taxon>
        <taxon>Gammaproteobacteria</taxon>
        <taxon>Chromatiales</taxon>
        <taxon>Granulosicoccaceae</taxon>
        <taxon>Granulosicoccus</taxon>
    </lineage>
</organism>
<evidence type="ECO:0000256" key="19">
    <source>
        <dbReference type="ARBA" id="ARBA00022989"/>
    </source>
</evidence>
<evidence type="ECO:0000256" key="8">
    <source>
        <dbReference type="ARBA" id="ARBA00022475"/>
    </source>
</evidence>
<dbReference type="GO" id="GO:0008658">
    <property type="term" value="F:penicillin binding"/>
    <property type="evidence" value="ECO:0007669"/>
    <property type="project" value="InterPro"/>
</dbReference>
<keyword evidence="21" id="KW-0046">Antibiotic resistance</keyword>
<dbReference type="GO" id="GO:0008955">
    <property type="term" value="F:peptidoglycan glycosyltransferase activity"/>
    <property type="evidence" value="ECO:0007669"/>
    <property type="project" value="UniProtKB-EC"/>
</dbReference>
<keyword evidence="17" id="KW-0735">Signal-anchor</keyword>
<evidence type="ECO:0000256" key="20">
    <source>
        <dbReference type="ARBA" id="ARBA00023136"/>
    </source>
</evidence>
<evidence type="ECO:0000259" key="30">
    <source>
        <dbReference type="Pfam" id="PF00912"/>
    </source>
</evidence>
<dbReference type="InterPro" id="IPR012338">
    <property type="entry name" value="Beta-lactam/transpept-like"/>
</dbReference>
<dbReference type="Pfam" id="PF00905">
    <property type="entry name" value="Transpeptidase"/>
    <property type="match status" value="2"/>
</dbReference>
<evidence type="ECO:0000256" key="21">
    <source>
        <dbReference type="ARBA" id="ARBA00023251"/>
    </source>
</evidence>
<evidence type="ECO:0000313" key="32">
    <source>
        <dbReference type="EMBL" id="ASJ71136.1"/>
    </source>
</evidence>
<dbReference type="GO" id="GO:0008360">
    <property type="term" value="P:regulation of cell shape"/>
    <property type="evidence" value="ECO:0007669"/>
    <property type="project" value="UniProtKB-KW"/>
</dbReference>
<keyword evidence="13" id="KW-0808">Transferase</keyword>
<evidence type="ECO:0000256" key="22">
    <source>
        <dbReference type="ARBA" id="ARBA00023268"/>
    </source>
</evidence>
<evidence type="ECO:0000259" key="29">
    <source>
        <dbReference type="Pfam" id="PF00905"/>
    </source>
</evidence>
<feature type="compositionally biased region" description="Basic and acidic residues" evidence="28">
    <location>
        <begin position="821"/>
        <end position="837"/>
    </location>
</feature>
<keyword evidence="19" id="KW-1133">Transmembrane helix</keyword>
<feature type="domain" description="Penicillin-binding protein OB-like" evidence="31">
    <location>
        <begin position="297"/>
        <end position="406"/>
    </location>
</feature>
<dbReference type="PANTHER" id="PTHR32282:SF27">
    <property type="entry name" value="PENICILLIN-BINDING PROTEIN 1A"/>
    <property type="match status" value="1"/>
</dbReference>
<comment type="subcellular location">
    <subcellularLocation>
        <location evidence="2">Cell inner membrane</location>
        <topology evidence="2">Single-pass type II membrane protein</topology>
    </subcellularLocation>
</comment>
<evidence type="ECO:0000256" key="15">
    <source>
        <dbReference type="ARBA" id="ARBA00022801"/>
    </source>
</evidence>
<evidence type="ECO:0000256" key="7">
    <source>
        <dbReference type="ARBA" id="ARBA00018638"/>
    </source>
</evidence>
<keyword evidence="9" id="KW-0997">Cell inner membrane</keyword>
<evidence type="ECO:0000256" key="13">
    <source>
        <dbReference type="ARBA" id="ARBA00022679"/>
    </source>
</evidence>
<reference evidence="32 33" key="1">
    <citation type="submission" date="2016-12" db="EMBL/GenBank/DDBJ databases">
        <authorList>
            <person name="Song W.-J."/>
            <person name="Kurnit D.M."/>
        </authorList>
    </citation>
    <scope>NUCLEOTIDE SEQUENCE [LARGE SCALE GENOMIC DNA]</scope>
    <source>
        <strain evidence="32 33">IMCC3135</strain>
    </source>
</reference>
<dbReference type="NCBIfam" id="TIGR02074">
    <property type="entry name" value="PBP_1a_fam"/>
    <property type="match status" value="1"/>
</dbReference>
<feature type="domain" description="Penicillin-binding protein transpeptidase" evidence="29">
    <location>
        <begin position="408"/>
        <end position="590"/>
    </location>
</feature>
<evidence type="ECO:0000256" key="3">
    <source>
        <dbReference type="ARBA" id="ARBA00004752"/>
    </source>
</evidence>
<evidence type="ECO:0000256" key="4">
    <source>
        <dbReference type="ARBA" id="ARBA00007090"/>
    </source>
</evidence>
<dbReference type="Pfam" id="PF17092">
    <property type="entry name" value="PCB_OB"/>
    <property type="match status" value="1"/>
</dbReference>
<dbReference type="InterPro" id="IPR031376">
    <property type="entry name" value="PCB_OB"/>
</dbReference>
<comment type="pathway">
    <text evidence="27">Glycan biosynthesis.</text>
</comment>
<sequence length="837" mass="91908">MGIGYLYYTIAPTLPDVQQLREVQLQMPLRIFTAEGDLIAEYGEKRREPVMISEVPDSLKNSIIAAEDQTFYTHPGVAWQGLARAAFYLVKTGRKGPGGSTITMQVARNFFLSNERTYDRKIREIFLSFKIESELAKDEILELYINKIYLGTRSYGFAAASRVYYGKSITELDLAESAMLAGLPKAPSRYNPIVNPERALLRRDYVLGRLLALGMIDQQSHDSAKAEVVTAELHTAKPDVEADYVGEMVRARVEQLFGKNWANAGYKVYTSIRSQQQTSANTALRDALYDYERRHGYTGPLAQLDAETMADPLLLSEALEALPNPGDLLPAAVISVQDDNTATVMTETGEQHVLPFEDVEWARERISIDKQGDEITNVNEVMAVGDVIALQRRKDGSARFVQEPAIEGAFIAMEPDTGEITALVGGYDYYRSKFNRATQARRQPGSTFKPFIYSAALNAGDTAATIYNDAPVVFHDSALEGEWRPSNYSGRFFGPTRLREALVKSRNLVSVRVLREIGIPYAVEYAQRFGFEPGRLPPDLSLALGNASVTPMEMSGAFAVFANGGYKVPAHFIDRVEDPRGNVIYSTPKVVFCDDCDPNFVNPLDAELESEGSASNGEPATGAAVTNDEVLEVLNNEDATAEESAAASLELKKVLLDTVDAPRVIDERNAYLMTSMMREVVQRGTARRAGEALKRGDLAGKTGTTNNQLDAWFVGFNPKVVAAAWIGSDGLDPLGRGEAGGVAALPMWTSFIAETLAGTPEVDFPPPPGLKTIRIDRKTGEPAAGDNTMLELFLEDNMPDAEALKRAEAAEQSSEGDPVVDYDKSRSEKVEEVEQLF</sequence>
<evidence type="ECO:0000256" key="5">
    <source>
        <dbReference type="ARBA" id="ARBA00007739"/>
    </source>
</evidence>
<dbReference type="PANTHER" id="PTHR32282">
    <property type="entry name" value="BINDING PROTEIN TRANSPEPTIDASE, PUTATIVE-RELATED"/>
    <property type="match status" value="1"/>
</dbReference>
<dbReference type="GO" id="GO:0005886">
    <property type="term" value="C:plasma membrane"/>
    <property type="evidence" value="ECO:0007669"/>
    <property type="project" value="UniProtKB-SubCell"/>
</dbReference>
<keyword evidence="20" id="KW-0472">Membrane</keyword>
<evidence type="ECO:0000313" key="33">
    <source>
        <dbReference type="Proteomes" id="UP000250079"/>
    </source>
</evidence>
<dbReference type="AlphaFoldDB" id="A0A2Z2NIH5"/>